<gene>
    <name evidence="1" type="ORF">BV22DRAFT_386865</name>
</gene>
<evidence type="ECO:0000313" key="2">
    <source>
        <dbReference type="Proteomes" id="UP000790709"/>
    </source>
</evidence>
<comment type="caution">
    <text evidence="1">The sequence shown here is derived from an EMBL/GenBank/DDBJ whole genome shotgun (WGS) entry which is preliminary data.</text>
</comment>
<keyword evidence="2" id="KW-1185">Reference proteome</keyword>
<sequence>MACPDCDRFDFTNLQSVLNHCQLRHKRDFGIHDEYMQKCAVTVLEKDQDWVMMHGTDLSNVSLLSLRRLFEIAVGTSQDWGNPERSHVLGPHDTQGYPLEEQSIPNTLLSQTFGLYINSSALAPFLEGAPKRRCINVHDGNGVGARQ</sequence>
<accession>A0ACB8BMM7</accession>
<reference evidence="1" key="1">
    <citation type="journal article" date="2021" name="New Phytol.">
        <title>Evolutionary innovations through gain and loss of genes in the ectomycorrhizal Boletales.</title>
        <authorList>
            <person name="Wu G."/>
            <person name="Miyauchi S."/>
            <person name="Morin E."/>
            <person name="Kuo A."/>
            <person name="Drula E."/>
            <person name="Varga T."/>
            <person name="Kohler A."/>
            <person name="Feng B."/>
            <person name="Cao Y."/>
            <person name="Lipzen A."/>
            <person name="Daum C."/>
            <person name="Hundley H."/>
            <person name="Pangilinan J."/>
            <person name="Johnson J."/>
            <person name="Barry K."/>
            <person name="LaButti K."/>
            <person name="Ng V."/>
            <person name="Ahrendt S."/>
            <person name="Min B."/>
            <person name="Choi I.G."/>
            <person name="Park H."/>
            <person name="Plett J.M."/>
            <person name="Magnuson J."/>
            <person name="Spatafora J.W."/>
            <person name="Nagy L.G."/>
            <person name="Henrissat B."/>
            <person name="Grigoriev I.V."/>
            <person name="Yang Z.L."/>
            <person name="Xu J."/>
            <person name="Martin F.M."/>
        </authorList>
    </citation>
    <scope>NUCLEOTIDE SEQUENCE</scope>
    <source>
        <strain evidence="1">KUC20120723A-06</strain>
    </source>
</reference>
<proteinExistence type="predicted"/>
<name>A0ACB8BMM7_9AGAM</name>
<organism evidence="1 2">
    <name type="scientific">Leucogyrophana mollusca</name>
    <dbReference type="NCBI Taxonomy" id="85980"/>
    <lineage>
        <taxon>Eukaryota</taxon>
        <taxon>Fungi</taxon>
        <taxon>Dikarya</taxon>
        <taxon>Basidiomycota</taxon>
        <taxon>Agaricomycotina</taxon>
        <taxon>Agaricomycetes</taxon>
        <taxon>Agaricomycetidae</taxon>
        <taxon>Boletales</taxon>
        <taxon>Boletales incertae sedis</taxon>
        <taxon>Leucogyrophana</taxon>
    </lineage>
</organism>
<dbReference type="EMBL" id="MU266389">
    <property type="protein sequence ID" value="KAH7926113.1"/>
    <property type="molecule type" value="Genomic_DNA"/>
</dbReference>
<dbReference type="Proteomes" id="UP000790709">
    <property type="component" value="Unassembled WGS sequence"/>
</dbReference>
<protein>
    <submittedName>
        <fullName evidence="1">Uncharacterized protein</fullName>
    </submittedName>
</protein>
<evidence type="ECO:0000313" key="1">
    <source>
        <dbReference type="EMBL" id="KAH7926113.1"/>
    </source>
</evidence>